<feature type="domain" description="Dienelactone hydrolase" evidence="1">
    <location>
        <begin position="21"/>
        <end position="239"/>
    </location>
</feature>
<evidence type="ECO:0000259" key="1">
    <source>
        <dbReference type="Pfam" id="PF01738"/>
    </source>
</evidence>
<reference evidence="2 3" key="1">
    <citation type="submission" date="2020-07" db="EMBL/GenBank/DDBJ databases">
        <authorList>
            <person name="Zhuang K."/>
            <person name="Ran Y."/>
        </authorList>
    </citation>
    <scope>NUCLEOTIDE SEQUENCE [LARGE SCALE GENOMIC DNA]</scope>
    <source>
        <strain evidence="2 3">WCH-YHL-001</strain>
    </source>
</reference>
<dbReference type="KEGG" id="nhu:H0264_35080"/>
<protein>
    <submittedName>
        <fullName evidence="2">Dienelactone hydrolase family protein</fullName>
    </submittedName>
</protein>
<dbReference type="InterPro" id="IPR051049">
    <property type="entry name" value="Dienelactone_hydrolase-like"/>
</dbReference>
<dbReference type="RefSeq" id="WP_181581501.1">
    <property type="nucleotide sequence ID" value="NZ_CP059399.1"/>
</dbReference>
<keyword evidence="2" id="KW-0378">Hydrolase</keyword>
<name>A0A7D6ZLL6_9NOCA</name>
<dbReference type="PANTHER" id="PTHR46623">
    <property type="entry name" value="CARBOXYMETHYLENEBUTENOLIDASE-RELATED"/>
    <property type="match status" value="1"/>
</dbReference>
<accession>A0A7D6ZLL6</accession>
<dbReference type="Gene3D" id="3.40.50.1820">
    <property type="entry name" value="alpha/beta hydrolase"/>
    <property type="match status" value="1"/>
</dbReference>
<sequence>MSDTGIVTEWIELAVGDGVLSAYVARPDGPGEYPGVVVGHEIYGQHESLLAVTERLAGLGVIAILPDLFHRAAPRERLEWNAEGRERGLALLRTLTRSDVVADVTACLGELHRRAATSVHMVGFSAGGHAAVYAATQLPFATVTAFSPGWLTNTDVPLSTPEPTIESAATITGKLVLILGSQDPLVDADARAVIANSLAEQRVNHEILIYDAPHSFTLPGRPAYREEYAEETWSKLEALLHP</sequence>
<dbReference type="Pfam" id="PF01738">
    <property type="entry name" value="DLH"/>
    <property type="match status" value="1"/>
</dbReference>
<keyword evidence="3" id="KW-1185">Reference proteome</keyword>
<dbReference type="SUPFAM" id="SSF53474">
    <property type="entry name" value="alpha/beta-Hydrolases"/>
    <property type="match status" value="1"/>
</dbReference>
<dbReference type="Proteomes" id="UP000515512">
    <property type="component" value="Chromosome"/>
</dbReference>
<gene>
    <name evidence="2" type="ORF">H0264_35080</name>
</gene>
<dbReference type="EMBL" id="CP059399">
    <property type="protein sequence ID" value="QLY30303.1"/>
    <property type="molecule type" value="Genomic_DNA"/>
</dbReference>
<dbReference type="InterPro" id="IPR029058">
    <property type="entry name" value="AB_hydrolase_fold"/>
</dbReference>
<dbReference type="AlphaFoldDB" id="A0A7D6ZLL6"/>
<dbReference type="GO" id="GO:0016787">
    <property type="term" value="F:hydrolase activity"/>
    <property type="evidence" value="ECO:0007669"/>
    <property type="project" value="UniProtKB-KW"/>
</dbReference>
<evidence type="ECO:0000313" key="3">
    <source>
        <dbReference type="Proteomes" id="UP000515512"/>
    </source>
</evidence>
<proteinExistence type="predicted"/>
<dbReference type="PANTHER" id="PTHR46623:SF6">
    <property type="entry name" value="ALPHA_BETA-HYDROLASES SUPERFAMILY PROTEIN"/>
    <property type="match status" value="1"/>
</dbReference>
<dbReference type="InterPro" id="IPR002925">
    <property type="entry name" value="Dienelactn_hydro"/>
</dbReference>
<organism evidence="2 3">
    <name type="scientific">Nocardia huaxiensis</name>
    <dbReference type="NCBI Taxonomy" id="2755382"/>
    <lineage>
        <taxon>Bacteria</taxon>
        <taxon>Bacillati</taxon>
        <taxon>Actinomycetota</taxon>
        <taxon>Actinomycetes</taxon>
        <taxon>Mycobacteriales</taxon>
        <taxon>Nocardiaceae</taxon>
        <taxon>Nocardia</taxon>
    </lineage>
</organism>
<evidence type="ECO:0000313" key="2">
    <source>
        <dbReference type="EMBL" id="QLY30303.1"/>
    </source>
</evidence>